<dbReference type="InterPro" id="IPR029066">
    <property type="entry name" value="PLP-binding_barrel"/>
</dbReference>
<organism evidence="8 9">
    <name type="scientific">Corynebacterium pollutisoli</name>
    <dbReference type="NCBI Taxonomy" id="1610489"/>
    <lineage>
        <taxon>Bacteria</taxon>
        <taxon>Bacillati</taxon>
        <taxon>Actinomycetota</taxon>
        <taxon>Actinomycetes</taxon>
        <taxon>Mycobacteriales</taxon>
        <taxon>Corynebacteriaceae</taxon>
        <taxon>Corynebacterium</taxon>
    </lineage>
</organism>
<dbReference type="InterPro" id="IPR001608">
    <property type="entry name" value="Ala_racemase_N"/>
</dbReference>
<evidence type="ECO:0000256" key="1">
    <source>
        <dbReference type="ARBA" id="ARBA00001933"/>
    </source>
</evidence>
<keyword evidence="9" id="KW-1185">Reference proteome</keyword>
<dbReference type="STRING" id="1610489.SAMN06295981_1335"/>
<comment type="similarity">
    <text evidence="4">Belongs to the alanine racemase family.</text>
</comment>
<proteinExistence type="inferred from homology"/>
<dbReference type="OrthoDB" id="9813814at2"/>
<feature type="active site" description="Proton acceptor; specific for D-alanine" evidence="4">
    <location>
        <position position="34"/>
    </location>
</feature>
<dbReference type="GO" id="GO:0030170">
    <property type="term" value="F:pyridoxal phosphate binding"/>
    <property type="evidence" value="ECO:0007669"/>
    <property type="project" value="UniProtKB-UniRule"/>
</dbReference>
<dbReference type="EC" id="5.1.1.1" evidence="4"/>
<accession>A0A1X7J8U3</accession>
<dbReference type="UniPathway" id="UPA00042">
    <property type="reaction ID" value="UER00497"/>
</dbReference>
<dbReference type="GO" id="GO:0005829">
    <property type="term" value="C:cytosol"/>
    <property type="evidence" value="ECO:0007669"/>
    <property type="project" value="TreeGrafter"/>
</dbReference>
<dbReference type="SMART" id="SM01005">
    <property type="entry name" value="Ala_racemase_C"/>
    <property type="match status" value="1"/>
</dbReference>
<dbReference type="EMBL" id="FXAR01000004">
    <property type="protein sequence ID" value="SMG23818.1"/>
    <property type="molecule type" value="Genomic_DNA"/>
</dbReference>
<dbReference type="Proteomes" id="UP000193309">
    <property type="component" value="Unassembled WGS sequence"/>
</dbReference>
<dbReference type="HAMAP" id="MF_01201">
    <property type="entry name" value="Ala_racemase"/>
    <property type="match status" value="1"/>
</dbReference>
<protein>
    <recommendedName>
        <fullName evidence="4">Alanine racemase</fullName>
        <ecNumber evidence="4">5.1.1.1</ecNumber>
    </recommendedName>
</protein>
<feature type="active site" description="Proton acceptor; specific for L-alanine" evidence="4">
    <location>
        <position position="255"/>
    </location>
</feature>
<feature type="modified residue" description="N6-(pyridoxal phosphate)lysine" evidence="4 5">
    <location>
        <position position="34"/>
    </location>
</feature>
<dbReference type="RefSeq" id="WP_085549469.1">
    <property type="nucleotide sequence ID" value="NZ_FXAR01000004.1"/>
</dbReference>
<dbReference type="PANTHER" id="PTHR30511">
    <property type="entry name" value="ALANINE RACEMASE"/>
    <property type="match status" value="1"/>
</dbReference>
<dbReference type="InterPro" id="IPR020622">
    <property type="entry name" value="Ala_racemase_pyridoxalP-BS"/>
</dbReference>
<keyword evidence="2 4" id="KW-0663">Pyridoxal phosphate</keyword>
<dbReference type="InterPro" id="IPR000821">
    <property type="entry name" value="Ala_racemase"/>
</dbReference>
<dbReference type="NCBIfam" id="TIGR00492">
    <property type="entry name" value="alr"/>
    <property type="match status" value="1"/>
</dbReference>
<dbReference type="InterPro" id="IPR009006">
    <property type="entry name" value="Ala_racemase/Decarboxylase_C"/>
</dbReference>
<feature type="domain" description="Alanine racemase C-terminal" evidence="7">
    <location>
        <begin position="234"/>
        <end position="360"/>
    </location>
</feature>
<comment type="cofactor">
    <cofactor evidence="1 4 5">
        <name>pyridoxal 5'-phosphate</name>
        <dbReference type="ChEBI" id="CHEBI:597326"/>
    </cofactor>
</comment>
<dbReference type="FunFam" id="3.20.20.10:FF:000002">
    <property type="entry name" value="Alanine racemase"/>
    <property type="match status" value="1"/>
</dbReference>
<dbReference type="Gene3D" id="2.40.37.10">
    <property type="entry name" value="Lyase, Ornithine Decarboxylase, Chain A, domain 1"/>
    <property type="match status" value="1"/>
</dbReference>
<dbReference type="PANTHER" id="PTHR30511:SF0">
    <property type="entry name" value="ALANINE RACEMASE, CATABOLIC-RELATED"/>
    <property type="match status" value="1"/>
</dbReference>
<dbReference type="SUPFAM" id="SSF51419">
    <property type="entry name" value="PLP-binding barrel"/>
    <property type="match status" value="1"/>
</dbReference>
<dbReference type="PROSITE" id="PS00395">
    <property type="entry name" value="ALANINE_RACEMASE"/>
    <property type="match status" value="1"/>
</dbReference>
<dbReference type="CDD" id="cd00430">
    <property type="entry name" value="PLPDE_III_AR"/>
    <property type="match status" value="1"/>
</dbReference>
<dbReference type="Pfam" id="PF00842">
    <property type="entry name" value="Ala_racemase_C"/>
    <property type="match status" value="1"/>
</dbReference>
<name>A0A1X7J8U3_9CORY</name>
<dbReference type="GO" id="GO:0009252">
    <property type="term" value="P:peptidoglycan biosynthetic process"/>
    <property type="evidence" value="ECO:0007669"/>
    <property type="project" value="TreeGrafter"/>
</dbReference>
<dbReference type="GO" id="GO:0008784">
    <property type="term" value="F:alanine racemase activity"/>
    <property type="evidence" value="ECO:0007669"/>
    <property type="project" value="UniProtKB-UniRule"/>
</dbReference>
<evidence type="ECO:0000256" key="2">
    <source>
        <dbReference type="ARBA" id="ARBA00022898"/>
    </source>
</evidence>
<dbReference type="InterPro" id="IPR011079">
    <property type="entry name" value="Ala_racemase_C"/>
</dbReference>
<feature type="binding site" evidence="4 6">
    <location>
        <position position="303"/>
    </location>
    <ligand>
        <name>substrate</name>
    </ligand>
</feature>
<keyword evidence="3 4" id="KW-0413">Isomerase</keyword>
<evidence type="ECO:0000313" key="9">
    <source>
        <dbReference type="Proteomes" id="UP000193309"/>
    </source>
</evidence>
<dbReference type="GO" id="GO:0030632">
    <property type="term" value="P:D-alanine biosynthetic process"/>
    <property type="evidence" value="ECO:0007669"/>
    <property type="project" value="UniProtKB-UniRule"/>
</dbReference>
<reference evidence="9" key="1">
    <citation type="submission" date="2017-04" db="EMBL/GenBank/DDBJ databases">
        <authorList>
            <person name="Varghese N."/>
            <person name="Submissions S."/>
        </authorList>
    </citation>
    <scope>NUCLEOTIDE SEQUENCE [LARGE SCALE GENOMIC DNA]</scope>
    <source>
        <strain evidence="9">VDS</strain>
    </source>
</reference>
<evidence type="ECO:0000259" key="7">
    <source>
        <dbReference type="SMART" id="SM01005"/>
    </source>
</evidence>
<dbReference type="SUPFAM" id="SSF50621">
    <property type="entry name" value="Alanine racemase C-terminal domain-like"/>
    <property type="match status" value="1"/>
</dbReference>
<feature type="binding site" evidence="4 6">
    <location>
        <position position="128"/>
    </location>
    <ligand>
        <name>substrate</name>
    </ligand>
</feature>
<dbReference type="Gene3D" id="3.20.20.10">
    <property type="entry name" value="Alanine racemase"/>
    <property type="match status" value="1"/>
</dbReference>
<evidence type="ECO:0000256" key="4">
    <source>
        <dbReference type="HAMAP-Rule" id="MF_01201"/>
    </source>
</evidence>
<dbReference type="PRINTS" id="PR00992">
    <property type="entry name" value="ALARACEMASE"/>
</dbReference>
<evidence type="ECO:0000313" key="8">
    <source>
        <dbReference type="EMBL" id="SMG23818.1"/>
    </source>
</evidence>
<sequence length="365" mass="39141">MDLLTTRIDLDAIAHNTRLLKDLVGDVLLMAVVKADAYGHGAARVAQVMAANGADRFGVATLREAINLRESGVSKPILAWIWSPEQDVAEALSLNIRLGVPSVAHAQALVDAAVPARVSVKVDTGLHRSGVDEADWAQVFTLLRDAEHLTVTGIFSHLACADEPDNPMNDRQGEALGRAITLARSLGLEVPENHLCNSPGTLTRPDLHHELVRVGLSMYGLSPIPGVDPGLKPAMSWIGRVLVVKPVAAGESTSYNHTWTAEEDGWLAVVPAGYADGVPRWWQGKLQVGIGGKLYPQVGRVCMDQIVVSLGQNEFDVRPGDEAVLFGEGGMSATELAEATDTINYEIICRPTGRTVREYEGGIDL</sequence>
<evidence type="ECO:0000256" key="5">
    <source>
        <dbReference type="PIRSR" id="PIRSR600821-50"/>
    </source>
</evidence>
<comment type="catalytic activity">
    <reaction evidence="4">
        <text>L-alanine = D-alanine</text>
        <dbReference type="Rhea" id="RHEA:20249"/>
        <dbReference type="ChEBI" id="CHEBI:57416"/>
        <dbReference type="ChEBI" id="CHEBI:57972"/>
        <dbReference type="EC" id="5.1.1.1"/>
    </reaction>
</comment>
<gene>
    <name evidence="8" type="ORF">SAMN06295981_1335</name>
</gene>
<dbReference type="AlphaFoldDB" id="A0A1X7J8U3"/>
<dbReference type="Pfam" id="PF01168">
    <property type="entry name" value="Ala_racemase_N"/>
    <property type="match status" value="1"/>
</dbReference>
<evidence type="ECO:0000256" key="3">
    <source>
        <dbReference type="ARBA" id="ARBA00023235"/>
    </source>
</evidence>
<evidence type="ECO:0000256" key="6">
    <source>
        <dbReference type="PIRSR" id="PIRSR600821-52"/>
    </source>
</evidence>
<comment type="pathway">
    <text evidence="4">Amino-acid biosynthesis; D-alanine biosynthesis; D-alanine from L-alanine: step 1/1.</text>
</comment>
<comment type="function">
    <text evidence="4">Catalyzes the interconversion of L-alanine and D-alanine. May also act on other amino acids.</text>
</comment>